<dbReference type="PROSITE" id="PS51257">
    <property type="entry name" value="PROKAR_LIPOPROTEIN"/>
    <property type="match status" value="1"/>
</dbReference>
<dbReference type="RefSeq" id="WP_079472551.1">
    <property type="nucleotide sequence ID" value="NZ_FUZZ01000005.1"/>
</dbReference>
<dbReference type="AlphaFoldDB" id="A0A1T5P9I9"/>
<dbReference type="STRING" id="393003.SAMN05660461_5268"/>
<evidence type="ECO:0000313" key="2">
    <source>
        <dbReference type="EMBL" id="SKD09381.1"/>
    </source>
</evidence>
<dbReference type="Proteomes" id="UP000190166">
    <property type="component" value="Unassembled WGS sequence"/>
</dbReference>
<feature type="signal peptide" evidence="1">
    <location>
        <begin position="1"/>
        <end position="17"/>
    </location>
</feature>
<reference evidence="2 3" key="1">
    <citation type="submission" date="2017-02" db="EMBL/GenBank/DDBJ databases">
        <authorList>
            <person name="Peterson S.W."/>
        </authorList>
    </citation>
    <scope>NUCLEOTIDE SEQUENCE [LARGE SCALE GENOMIC DNA]</scope>
    <source>
        <strain evidence="2 3">DSM 18108</strain>
    </source>
</reference>
<evidence type="ECO:0000256" key="1">
    <source>
        <dbReference type="SAM" id="SignalP"/>
    </source>
</evidence>
<proteinExistence type="predicted"/>
<keyword evidence="3" id="KW-1185">Reference proteome</keyword>
<protein>
    <submittedName>
        <fullName evidence="2">Uncharacterized protein</fullName>
    </submittedName>
</protein>
<organism evidence="2 3">
    <name type="scientific">Chitinophaga ginsengisegetis</name>
    <dbReference type="NCBI Taxonomy" id="393003"/>
    <lineage>
        <taxon>Bacteria</taxon>
        <taxon>Pseudomonadati</taxon>
        <taxon>Bacteroidota</taxon>
        <taxon>Chitinophagia</taxon>
        <taxon>Chitinophagales</taxon>
        <taxon>Chitinophagaceae</taxon>
        <taxon>Chitinophaga</taxon>
    </lineage>
</organism>
<sequence length="312" mass="34333">MKTRCFLLLFASTALLFACKTTRVINSTDLTITGNYCAPAAAFTNNQDTIPLKNTDSLIKANPDLPVHEVLMANATGTLFLIRRMKEISGDTTLEGMMRRSELRSKIQHRLLLATMEIAGIAAELDCEGEKADQLAKYLDNFNSKRNTRLTVASIITGALTTIATVAIKEDGPQNAVAIGGGLLSAGLGALTINAAGKKIRFAHFRNVLSDIWYLPDTSAIYPPFTWYVLNEKHFSNSGQISLAANVKKRWERFDLEGSVSTSDKQLFFGDGGVYKADDLHTRAAMVNELQSTIRSVNQDLQRLLHYLVSIE</sequence>
<accession>A0A1T5P9I9</accession>
<name>A0A1T5P9I9_9BACT</name>
<feature type="chain" id="PRO_5013137879" evidence="1">
    <location>
        <begin position="18"/>
        <end position="312"/>
    </location>
</feature>
<gene>
    <name evidence="2" type="ORF">SAMN05660461_5268</name>
</gene>
<dbReference type="EMBL" id="FUZZ01000005">
    <property type="protein sequence ID" value="SKD09381.1"/>
    <property type="molecule type" value="Genomic_DNA"/>
</dbReference>
<evidence type="ECO:0000313" key="3">
    <source>
        <dbReference type="Proteomes" id="UP000190166"/>
    </source>
</evidence>
<keyword evidence="1" id="KW-0732">Signal</keyword>